<proteinExistence type="predicted"/>
<organism evidence="1">
    <name type="scientific">marine sediment metagenome</name>
    <dbReference type="NCBI Taxonomy" id="412755"/>
    <lineage>
        <taxon>unclassified sequences</taxon>
        <taxon>metagenomes</taxon>
        <taxon>ecological metagenomes</taxon>
    </lineage>
</organism>
<name>X1N1A7_9ZZZZ</name>
<feature type="non-terminal residue" evidence="1">
    <location>
        <position position="68"/>
    </location>
</feature>
<dbReference type="EMBL" id="BARV01017496">
    <property type="protein sequence ID" value="GAI24026.1"/>
    <property type="molecule type" value="Genomic_DNA"/>
</dbReference>
<accession>X1N1A7</accession>
<gene>
    <name evidence="1" type="ORF">S06H3_29807</name>
</gene>
<dbReference type="AlphaFoldDB" id="X1N1A7"/>
<protein>
    <submittedName>
        <fullName evidence="1">Uncharacterized protein</fullName>
    </submittedName>
</protein>
<sequence>MNKQGEHSIEWTNYTLNQFTGCLNHTDGLCKGGGFPCYAHKIANRFKERYLVNKNIAPIAMTDKGLDG</sequence>
<comment type="caution">
    <text evidence="1">The sequence shown here is derived from an EMBL/GenBank/DDBJ whole genome shotgun (WGS) entry which is preliminary data.</text>
</comment>
<evidence type="ECO:0000313" key="1">
    <source>
        <dbReference type="EMBL" id="GAI24026.1"/>
    </source>
</evidence>
<reference evidence="1" key="1">
    <citation type="journal article" date="2014" name="Front. Microbiol.">
        <title>High frequency of phylogenetically diverse reductive dehalogenase-homologous genes in deep subseafloor sedimentary metagenomes.</title>
        <authorList>
            <person name="Kawai M."/>
            <person name="Futagami T."/>
            <person name="Toyoda A."/>
            <person name="Takaki Y."/>
            <person name="Nishi S."/>
            <person name="Hori S."/>
            <person name="Arai W."/>
            <person name="Tsubouchi T."/>
            <person name="Morono Y."/>
            <person name="Uchiyama I."/>
            <person name="Ito T."/>
            <person name="Fujiyama A."/>
            <person name="Inagaki F."/>
            <person name="Takami H."/>
        </authorList>
    </citation>
    <scope>NUCLEOTIDE SEQUENCE</scope>
    <source>
        <strain evidence="1">Expedition CK06-06</strain>
    </source>
</reference>